<feature type="domain" description="Cytochrome c" evidence="9">
    <location>
        <begin position="75"/>
        <end position="161"/>
    </location>
</feature>
<evidence type="ECO:0000256" key="6">
    <source>
        <dbReference type="PROSITE-ProRule" id="PRU00433"/>
    </source>
</evidence>
<keyword evidence="11" id="KW-1185">Reference proteome</keyword>
<feature type="compositionally biased region" description="Basic and acidic residues" evidence="7">
    <location>
        <begin position="192"/>
        <end position="210"/>
    </location>
</feature>
<feature type="domain" description="Cytochrome c" evidence="9">
    <location>
        <begin position="274"/>
        <end position="362"/>
    </location>
</feature>
<feature type="transmembrane region" description="Helical" evidence="8">
    <location>
        <begin position="12"/>
        <end position="34"/>
    </location>
</feature>
<feature type="region of interest" description="Disordered" evidence="7">
    <location>
        <begin position="169"/>
        <end position="210"/>
    </location>
</feature>
<keyword evidence="4" id="KW-0249">Electron transport</keyword>
<dbReference type="RefSeq" id="WP_378144304.1">
    <property type="nucleotide sequence ID" value="NZ_JBHRTG010000019.1"/>
</dbReference>
<evidence type="ECO:0000256" key="3">
    <source>
        <dbReference type="ARBA" id="ARBA00022723"/>
    </source>
</evidence>
<reference evidence="11" key="1">
    <citation type="journal article" date="2019" name="Int. J. Syst. Evol. Microbiol.">
        <title>The Global Catalogue of Microorganisms (GCM) 10K type strain sequencing project: providing services to taxonomists for standard genome sequencing and annotation.</title>
        <authorList>
            <consortium name="The Broad Institute Genomics Platform"/>
            <consortium name="The Broad Institute Genome Sequencing Center for Infectious Disease"/>
            <person name="Wu L."/>
            <person name="Ma J."/>
        </authorList>
    </citation>
    <scope>NUCLEOTIDE SEQUENCE [LARGE SCALE GENOMIC DNA]</scope>
    <source>
        <strain evidence="11">KCTC 52231</strain>
    </source>
</reference>
<sequence length="376" mass="40404">MDVRDLPPARTVRIVGAMLALLVALGAIFVWSGIYNVAASSDHLRITTWLLAQVRERSIDTRTIATDVPPLDDEGMVRLGASHFETACVSCHGRPGQKTNPVMQGMLPPPPDLAEVGKRRPPEEIFWIVKHGLKYTGMPAWPDLRREDEVWGVTAFLVDLPTRTADYPDMAGLSRGRDDSGDAGQIGSTAKECGRCHETGGSDTNGDRIPRLSGLSEAYILRSLQDYARGSRPSGVMQPIADRLDERAMRDLAARYSALGSPPERQAATAAAPGRVGRGEAIATLGVPESGVPACLSCHSGRQSPQFPVLAGQHTDYIRDQLKLWQRGGRVGTPYGRIMAAVATNLDADQIDAAAAYLSSLPPGTIVSPPVVEAER</sequence>
<evidence type="ECO:0000313" key="10">
    <source>
        <dbReference type="EMBL" id="MFC3166300.1"/>
    </source>
</evidence>
<protein>
    <submittedName>
        <fullName evidence="10">C-type cytochrome</fullName>
    </submittedName>
</protein>
<keyword evidence="1" id="KW-0813">Transport</keyword>
<keyword evidence="8" id="KW-0812">Transmembrane</keyword>
<dbReference type="EMBL" id="JBHRTG010000019">
    <property type="protein sequence ID" value="MFC3166300.1"/>
    <property type="molecule type" value="Genomic_DNA"/>
</dbReference>
<name>A0ABV7I6R9_9HYPH</name>
<dbReference type="PROSITE" id="PS51007">
    <property type="entry name" value="CYTC"/>
    <property type="match status" value="3"/>
</dbReference>
<proteinExistence type="predicted"/>
<evidence type="ECO:0000256" key="4">
    <source>
        <dbReference type="ARBA" id="ARBA00022982"/>
    </source>
</evidence>
<organism evidence="10 11">
    <name type="scientific">Ciceribacter thiooxidans</name>
    <dbReference type="NCBI Taxonomy" id="1969821"/>
    <lineage>
        <taxon>Bacteria</taxon>
        <taxon>Pseudomonadati</taxon>
        <taxon>Pseudomonadota</taxon>
        <taxon>Alphaproteobacteria</taxon>
        <taxon>Hyphomicrobiales</taxon>
        <taxon>Rhizobiaceae</taxon>
        <taxon>Ciceribacter</taxon>
    </lineage>
</organism>
<keyword evidence="8" id="KW-0472">Membrane</keyword>
<dbReference type="Proteomes" id="UP001595647">
    <property type="component" value="Unassembled WGS sequence"/>
</dbReference>
<dbReference type="InterPro" id="IPR009056">
    <property type="entry name" value="Cyt_c-like_dom"/>
</dbReference>
<evidence type="ECO:0000313" key="11">
    <source>
        <dbReference type="Proteomes" id="UP001595647"/>
    </source>
</evidence>
<evidence type="ECO:0000256" key="7">
    <source>
        <dbReference type="SAM" id="MobiDB-lite"/>
    </source>
</evidence>
<comment type="caution">
    <text evidence="10">The sequence shown here is derived from an EMBL/GenBank/DDBJ whole genome shotgun (WGS) entry which is preliminary data.</text>
</comment>
<dbReference type="SUPFAM" id="SSF46626">
    <property type="entry name" value="Cytochrome c"/>
    <property type="match status" value="3"/>
</dbReference>
<accession>A0ABV7I6R9</accession>
<keyword evidence="5 6" id="KW-0408">Iron</keyword>
<keyword evidence="2 6" id="KW-0349">Heme</keyword>
<dbReference type="PANTHER" id="PTHR33751">
    <property type="entry name" value="CBB3-TYPE CYTOCHROME C OXIDASE SUBUNIT FIXP"/>
    <property type="match status" value="1"/>
</dbReference>
<dbReference type="PANTHER" id="PTHR33751:SF9">
    <property type="entry name" value="CYTOCHROME C4"/>
    <property type="match status" value="1"/>
</dbReference>
<dbReference type="Gene3D" id="1.10.760.10">
    <property type="entry name" value="Cytochrome c-like domain"/>
    <property type="match status" value="3"/>
</dbReference>
<evidence type="ECO:0000256" key="5">
    <source>
        <dbReference type="ARBA" id="ARBA00023004"/>
    </source>
</evidence>
<gene>
    <name evidence="10" type="ORF">ACFOHV_23745</name>
</gene>
<evidence type="ECO:0000259" key="9">
    <source>
        <dbReference type="PROSITE" id="PS51007"/>
    </source>
</evidence>
<dbReference type="InterPro" id="IPR036909">
    <property type="entry name" value="Cyt_c-like_dom_sf"/>
</dbReference>
<keyword evidence="3 6" id="KW-0479">Metal-binding</keyword>
<dbReference type="Pfam" id="PF13442">
    <property type="entry name" value="Cytochrome_CBB3"/>
    <property type="match status" value="1"/>
</dbReference>
<keyword evidence="8" id="KW-1133">Transmembrane helix</keyword>
<evidence type="ECO:0000256" key="1">
    <source>
        <dbReference type="ARBA" id="ARBA00022448"/>
    </source>
</evidence>
<dbReference type="InterPro" id="IPR050597">
    <property type="entry name" value="Cytochrome_c_Oxidase_Subunit"/>
</dbReference>
<evidence type="ECO:0000256" key="8">
    <source>
        <dbReference type="SAM" id="Phobius"/>
    </source>
</evidence>
<feature type="domain" description="Cytochrome c" evidence="9">
    <location>
        <begin position="178"/>
        <end position="260"/>
    </location>
</feature>
<evidence type="ECO:0000256" key="2">
    <source>
        <dbReference type="ARBA" id="ARBA00022617"/>
    </source>
</evidence>